<reference evidence="2" key="1">
    <citation type="submission" date="2021-01" db="EMBL/GenBank/DDBJ databases">
        <authorList>
            <person name="Corre E."/>
            <person name="Pelletier E."/>
            <person name="Niang G."/>
            <person name="Scheremetjew M."/>
            <person name="Finn R."/>
            <person name="Kale V."/>
            <person name="Holt S."/>
            <person name="Cochrane G."/>
            <person name="Meng A."/>
            <person name="Brown T."/>
            <person name="Cohen L."/>
        </authorList>
    </citation>
    <scope>NUCLEOTIDE SEQUENCE</scope>
    <source>
        <strain evidence="2">GSO104</strain>
    </source>
</reference>
<evidence type="ECO:0000256" key="1">
    <source>
        <dbReference type="SAM" id="MobiDB-lite"/>
    </source>
</evidence>
<feature type="region of interest" description="Disordered" evidence="1">
    <location>
        <begin position="23"/>
        <end position="45"/>
    </location>
</feature>
<feature type="compositionally biased region" description="Polar residues" evidence="1">
    <location>
        <begin position="274"/>
        <end position="285"/>
    </location>
</feature>
<dbReference type="EMBL" id="HBNS01017887">
    <property type="protein sequence ID" value="CAE4606012.1"/>
    <property type="molecule type" value="Transcribed_RNA"/>
</dbReference>
<feature type="compositionally biased region" description="Basic residues" evidence="1">
    <location>
        <begin position="382"/>
        <end position="397"/>
    </location>
</feature>
<feature type="compositionally biased region" description="Acidic residues" evidence="1">
    <location>
        <begin position="25"/>
        <end position="40"/>
    </location>
</feature>
<sequence>MCAQTILVLFVLRYGPKLYLQDDGSYADDDDDDDDDDDGTEGGAKKEQVRLRIKLIVPPDRTKVVVMEGEVTRGMMMMMGGSSEDDENDTSSLFASSTFGIPEVENVRKASLQKNKDEDLLHCGGEVWVEDYFESETQQMVASGGGGVKRRKKLGMFSLMKLKMPNRDTLKYTVPIPRGFGGGDYDPDDDDDDDDGEEDEFDTEEELSDYPTGSDYADEQNSKEKGSDDYKNYGDLGSDSEHVVLLKAWKKAMEARELQKDTKVSTPRMDEGTTALNEPNLTSVGPVTATYGGENQGLLQKQDQEEQQTDDYFYGSLTPPRNDKLLNLEPGAMLSDIKAQSTSVETNLSTEALISTPLQTPDTSPKPENLQSARSESASKMRAVRSPHRRKPARKIPTRPSFHN</sequence>
<dbReference type="EMBL" id="HBNS01017889">
    <property type="protein sequence ID" value="CAE4606016.1"/>
    <property type="molecule type" value="Transcribed_RNA"/>
</dbReference>
<feature type="region of interest" description="Disordered" evidence="1">
    <location>
        <begin position="256"/>
        <end position="322"/>
    </location>
</feature>
<feature type="compositionally biased region" description="Acidic residues" evidence="1">
    <location>
        <begin position="185"/>
        <end position="208"/>
    </location>
</feature>
<feature type="compositionally biased region" description="Basic and acidic residues" evidence="1">
    <location>
        <begin position="220"/>
        <end position="232"/>
    </location>
</feature>
<dbReference type="AlphaFoldDB" id="A0A6V2EWG9"/>
<feature type="region of interest" description="Disordered" evidence="1">
    <location>
        <begin position="354"/>
        <end position="404"/>
    </location>
</feature>
<proteinExistence type="predicted"/>
<feature type="compositionally biased region" description="Polar residues" evidence="1">
    <location>
        <begin position="354"/>
        <end position="363"/>
    </location>
</feature>
<organism evidence="2">
    <name type="scientific">Ditylum brightwellii</name>
    <dbReference type="NCBI Taxonomy" id="49249"/>
    <lineage>
        <taxon>Eukaryota</taxon>
        <taxon>Sar</taxon>
        <taxon>Stramenopiles</taxon>
        <taxon>Ochrophyta</taxon>
        <taxon>Bacillariophyta</taxon>
        <taxon>Mediophyceae</taxon>
        <taxon>Lithodesmiophycidae</taxon>
        <taxon>Lithodesmiales</taxon>
        <taxon>Lithodesmiaceae</taxon>
        <taxon>Ditylum</taxon>
    </lineage>
</organism>
<evidence type="ECO:0000313" key="2">
    <source>
        <dbReference type="EMBL" id="CAE4606012.1"/>
    </source>
</evidence>
<gene>
    <name evidence="2" type="ORF">DBRI00130_LOCUS14290</name>
    <name evidence="3" type="ORF">DBRI00130_LOCUS14292</name>
</gene>
<protein>
    <submittedName>
        <fullName evidence="2">Uncharacterized protein</fullName>
    </submittedName>
</protein>
<feature type="compositionally biased region" description="Polar residues" evidence="1">
    <location>
        <begin position="369"/>
        <end position="378"/>
    </location>
</feature>
<feature type="region of interest" description="Disordered" evidence="1">
    <location>
        <begin position="172"/>
        <end position="237"/>
    </location>
</feature>
<evidence type="ECO:0000313" key="3">
    <source>
        <dbReference type="EMBL" id="CAE4606016.1"/>
    </source>
</evidence>
<name>A0A6V2EWG9_9STRA</name>
<accession>A0A6V2EWG9</accession>
<feature type="compositionally biased region" description="Basic and acidic residues" evidence="1">
    <location>
        <begin position="256"/>
        <end position="271"/>
    </location>
</feature>